<dbReference type="Proteomes" id="UP000612282">
    <property type="component" value="Unassembled WGS sequence"/>
</dbReference>
<reference evidence="1 2" key="1">
    <citation type="submission" date="2021-01" db="EMBL/GenBank/DDBJ databases">
        <title>Whole genome shotgun sequence of Actinoplanes couchii NBRC 106145.</title>
        <authorList>
            <person name="Komaki H."/>
            <person name="Tamura T."/>
        </authorList>
    </citation>
    <scope>NUCLEOTIDE SEQUENCE [LARGE SCALE GENOMIC DNA]</scope>
    <source>
        <strain evidence="1 2">NBRC 106145</strain>
    </source>
</reference>
<dbReference type="RefSeq" id="WP_203801613.1">
    <property type="nucleotide sequence ID" value="NZ_BAAAQE010000019.1"/>
</dbReference>
<evidence type="ECO:0000313" key="1">
    <source>
        <dbReference type="EMBL" id="GID58067.1"/>
    </source>
</evidence>
<accession>A0ABQ3XHS6</accession>
<organism evidence="1 2">
    <name type="scientific">Actinoplanes couchii</name>
    <dbReference type="NCBI Taxonomy" id="403638"/>
    <lineage>
        <taxon>Bacteria</taxon>
        <taxon>Bacillati</taxon>
        <taxon>Actinomycetota</taxon>
        <taxon>Actinomycetes</taxon>
        <taxon>Micromonosporales</taxon>
        <taxon>Micromonosporaceae</taxon>
        <taxon>Actinoplanes</taxon>
    </lineage>
</organism>
<evidence type="ECO:0000313" key="2">
    <source>
        <dbReference type="Proteomes" id="UP000612282"/>
    </source>
</evidence>
<comment type="caution">
    <text evidence="1">The sequence shown here is derived from an EMBL/GenBank/DDBJ whole genome shotgun (WGS) entry which is preliminary data.</text>
</comment>
<sequence>MNDLELLSSLDPARDWEPDPARRARSAALIDELTASSATSGAIPHPSKRQSRWSSFSVASRWGLATSAAVAACAAITGVLIVPGLLPGDVDAAYASWTPVPEQLTGAEALPEAQRCAAGWTEGWANPPTAADVMLAERRGIATTLLVTKDDGGLVVCDILDPADGVAGASALDPEAVVPEAGRVSVESQGASGDKAWYSQIVGRVGPGVTDVDVVLPDDSVIRATTRSGWWLAWWPGREGNGMGEELSFVVHTAAGAKTYRGSAL</sequence>
<dbReference type="EMBL" id="BOMG01000080">
    <property type="protein sequence ID" value="GID58067.1"/>
    <property type="molecule type" value="Genomic_DNA"/>
</dbReference>
<protein>
    <submittedName>
        <fullName evidence="1">Uncharacterized protein</fullName>
    </submittedName>
</protein>
<proteinExistence type="predicted"/>
<keyword evidence="2" id="KW-1185">Reference proteome</keyword>
<gene>
    <name evidence="1" type="ORF">Aco03nite_064710</name>
</gene>
<name>A0ABQ3XHS6_9ACTN</name>